<evidence type="ECO:0000313" key="2">
    <source>
        <dbReference type="Proteomes" id="UP000735302"/>
    </source>
</evidence>
<dbReference type="Proteomes" id="UP000735302">
    <property type="component" value="Unassembled WGS sequence"/>
</dbReference>
<keyword evidence="2" id="KW-1185">Reference proteome</keyword>
<comment type="caution">
    <text evidence="1">The sequence shown here is derived from an EMBL/GenBank/DDBJ whole genome shotgun (WGS) entry which is preliminary data.</text>
</comment>
<gene>
    <name evidence="1" type="ORF">PoB_007704900</name>
</gene>
<name>A0AAV4E250_9GAST</name>
<dbReference type="EMBL" id="BLXT01008616">
    <property type="protein sequence ID" value="GFO50544.1"/>
    <property type="molecule type" value="Genomic_DNA"/>
</dbReference>
<sequence length="98" mass="11182">MSSLHQTGWQAVQFCHRTKTTRSSHQGYAICGRYRSCHTNPGRTKFADELFLQGLQGFWVDLPSMTTSMKKRILHWLGHASSGGKENLKGYLVWRAVI</sequence>
<evidence type="ECO:0000313" key="1">
    <source>
        <dbReference type="EMBL" id="GFO50544.1"/>
    </source>
</evidence>
<proteinExistence type="predicted"/>
<reference evidence="1 2" key="1">
    <citation type="journal article" date="2021" name="Elife">
        <title>Chloroplast acquisition without the gene transfer in kleptoplastic sea slugs, Plakobranchus ocellatus.</title>
        <authorList>
            <person name="Maeda T."/>
            <person name="Takahashi S."/>
            <person name="Yoshida T."/>
            <person name="Shimamura S."/>
            <person name="Takaki Y."/>
            <person name="Nagai Y."/>
            <person name="Toyoda A."/>
            <person name="Suzuki Y."/>
            <person name="Arimoto A."/>
            <person name="Ishii H."/>
            <person name="Satoh N."/>
            <person name="Nishiyama T."/>
            <person name="Hasebe M."/>
            <person name="Maruyama T."/>
            <person name="Minagawa J."/>
            <person name="Obokata J."/>
            <person name="Shigenobu S."/>
        </authorList>
    </citation>
    <scope>NUCLEOTIDE SEQUENCE [LARGE SCALE GENOMIC DNA]</scope>
</reference>
<organism evidence="1 2">
    <name type="scientific">Plakobranchus ocellatus</name>
    <dbReference type="NCBI Taxonomy" id="259542"/>
    <lineage>
        <taxon>Eukaryota</taxon>
        <taxon>Metazoa</taxon>
        <taxon>Spiralia</taxon>
        <taxon>Lophotrochozoa</taxon>
        <taxon>Mollusca</taxon>
        <taxon>Gastropoda</taxon>
        <taxon>Heterobranchia</taxon>
        <taxon>Euthyneura</taxon>
        <taxon>Panpulmonata</taxon>
        <taxon>Sacoglossa</taxon>
        <taxon>Placobranchoidea</taxon>
        <taxon>Plakobranchidae</taxon>
        <taxon>Plakobranchus</taxon>
    </lineage>
</organism>
<dbReference type="AlphaFoldDB" id="A0AAV4E250"/>
<accession>A0AAV4E250</accession>
<protein>
    <submittedName>
        <fullName evidence="1">Uncharacterized protein</fullName>
    </submittedName>
</protein>